<accession>A0A1P8WME2</accession>
<dbReference type="Proteomes" id="UP000187735">
    <property type="component" value="Chromosome"/>
</dbReference>
<dbReference type="EMBL" id="CP017641">
    <property type="protein sequence ID" value="APZ95222.1"/>
    <property type="molecule type" value="Genomic_DNA"/>
</dbReference>
<organism evidence="2 3">
    <name type="scientific">Fuerstiella marisgermanici</name>
    <dbReference type="NCBI Taxonomy" id="1891926"/>
    <lineage>
        <taxon>Bacteria</taxon>
        <taxon>Pseudomonadati</taxon>
        <taxon>Planctomycetota</taxon>
        <taxon>Planctomycetia</taxon>
        <taxon>Planctomycetales</taxon>
        <taxon>Planctomycetaceae</taxon>
        <taxon>Fuerstiella</taxon>
    </lineage>
</organism>
<proteinExistence type="predicted"/>
<dbReference type="OrthoDB" id="280201at2"/>
<keyword evidence="3" id="KW-1185">Reference proteome</keyword>
<dbReference type="AlphaFoldDB" id="A0A1P8WME2"/>
<evidence type="ECO:0000313" key="3">
    <source>
        <dbReference type="Proteomes" id="UP000187735"/>
    </source>
</evidence>
<dbReference type="InterPro" id="IPR018958">
    <property type="entry name" value="Knr4/Smi1-like_dom"/>
</dbReference>
<sequence>MMILSDFEFRKSGETASEETLSQLEKEVGGSVDFGYRQFILSTNGGVCWPRLESCVLEYPILVFYSVEADMSGLIRVFHDFNEYRRGNDILPIASTLGDEEICLKIGQTSSPVLLASHGTLLEIAPNWEAFVATLSQPEEVPPTLEVVAQGSWDEVCAFVDDGGDLEPDGEISLLAQTIRQDNFPLFDRLVTERVGWGNLDEAVQTAVINNRLSFLKRLFEVGGSVQVAAELAHGPKRQEMRAYLQSLQPSESE</sequence>
<evidence type="ECO:0000259" key="1">
    <source>
        <dbReference type="Pfam" id="PF09346"/>
    </source>
</evidence>
<gene>
    <name evidence="2" type="ORF">Fuma_04878</name>
</gene>
<name>A0A1P8WME2_9PLAN</name>
<protein>
    <recommendedName>
        <fullName evidence="1">Knr4/Smi1-like domain-containing protein</fullName>
    </recommendedName>
</protein>
<dbReference type="KEGG" id="fmr:Fuma_04878"/>
<dbReference type="Gene3D" id="3.40.1580.10">
    <property type="entry name" value="SMI1/KNR4-like"/>
    <property type="match status" value="1"/>
</dbReference>
<dbReference type="SUPFAM" id="SSF160631">
    <property type="entry name" value="SMI1/KNR4-like"/>
    <property type="match status" value="1"/>
</dbReference>
<feature type="domain" description="Knr4/Smi1-like" evidence="1">
    <location>
        <begin position="16"/>
        <end position="133"/>
    </location>
</feature>
<dbReference type="Pfam" id="PF09346">
    <property type="entry name" value="SMI1_KNR4"/>
    <property type="match status" value="1"/>
</dbReference>
<evidence type="ECO:0000313" key="2">
    <source>
        <dbReference type="EMBL" id="APZ95222.1"/>
    </source>
</evidence>
<reference evidence="2 3" key="1">
    <citation type="journal article" date="2016" name="Front. Microbiol.">
        <title>Fuerstia marisgermanicae gen. nov., sp. nov., an Unusual Member of the Phylum Planctomycetes from the German Wadden Sea.</title>
        <authorList>
            <person name="Kohn T."/>
            <person name="Heuer A."/>
            <person name="Jogler M."/>
            <person name="Vollmers J."/>
            <person name="Boedeker C."/>
            <person name="Bunk B."/>
            <person name="Rast P."/>
            <person name="Borchert D."/>
            <person name="Glockner I."/>
            <person name="Freese H.M."/>
            <person name="Klenk H.P."/>
            <person name="Overmann J."/>
            <person name="Kaster A.K."/>
            <person name="Rohde M."/>
            <person name="Wiegand S."/>
            <person name="Jogler C."/>
        </authorList>
    </citation>
    <scope>NUCLEOTIDE SEQUENCE [LARGE SCALE GENOMIC DNA]</scope>
    <source>
        <strain evidence="2 3">NH11</strain>
    </source>
</reference>
<dbReference type="InterPro" id="IPR037883">
    <property type="entry name" value="Knr4/Smi1-like_sf"/>
</dbReference>